<feature type="compositionally biased region" description="Basic and acidic residues" evidence="1">
    <location>
        <begin position="82"/>
        <end position="106"/>
    </location>
</feature>
<dbReference type="PROSITE" id="PS51257">
    <property type="entry name" value="PROKAR_LIPOPROTEIN"/>
    <property type="match status" value="1"/>
</dbReference>
<evidence type="ECO:0000313" key="2">
    <source>
        <dbReference type="EMBL" id="MDQ1098244.1"/>
    </source>
</evidence>
<organism evidence="2 3">
    <name type="scientific">Chryseobacterium camelliae</name>
    <dbReference type="NCBI Taxonomy" id="1265445"/>
    <lineage>
        <taxon>Bacteria</taxon>
        <taxon>Pseudomonadati</taxon>
        <taxon>Bacteroidota</taxon>
        <taxon>Flavobacteriia</taxon>
        <taxon>Flavobacteriales</taxon>
        <taxon>Weeksellaceae</taxon>
        <taxon>Chryseobacterium group</taxon>
        <taxon>Chryseobacterium</taxon>
    </lineage>
</organism>
<evidence type="ECO:0008006" key="4">
    <source>
        <dbReference type="Google" id="ProtNLM"/>
    </source>
</evidence>
<dbReference type="Proteomes" id="UP001225072">
    <property type="component" value="Unassembled WGS sequence"/>
</dbReference>
<feature type="region of interest" description="Disordered" evidence="1">
    <location>
        <begin position="82"/>
        <end position="115"/>
    </location>
</feature>
<dbReference type="RefSeq" id="WP_307452366.1">
    <property type="nucleotide sequence ID" value="NZ_JAUTAL010000001.1"/>
</dbReference>
<proteinExistence type="predicted"/>
<keyword evidence="3" id="KW-1185">Reference proteome</keyword>
<protein>
    <recommendedName>
        <fullName evidence="4">Lipoprotein</fullName>
    </recommendedName>
</protein>
<accession>A0ABU0TMH3</accession>
<dbReference type="EMBL" id="JAUTAL010000001">
    <property type="protein sequence ID" value="MDQ1098244.1"/>
    <property type="molecule type" value="Genomic_DNA"/>
</dbReference>
<comment type="caution">
    <text evidence="2">The sequence shown here is derived from an EMBL/GenBank/DDBJ whole genome shotgun (WGS) entry which is preliminary data.</text>
</comment>
<name>A0ABU0TMH3_9FLAO</name>
<sequence>MKNSVFALCALGTVFLSCSKKEPADLYPQYSAKADYDTAAVDSFSQGATSIDVIRQIRMSSKQYQDSVKEASRLQAEKERIAREVEKENKQKLEEEKKKAAREKQQAESPAPAAN</sequence>
<gene>
    <name evidence="2" type="ORF">QE404_003391</name>
</gene>
<evidence type="ECO:0000313" key="3">
    <source>
        <dbReference type="Proteomes" id="UP001225072"/>
    </source>
</evidence>
<evidence type="ECO:0000256" key="1">
    <source>
        <dbReference type="SAM" id="MobiDB-lite"/>
    </source>
</evidence>
<reference evidence="2 3" key="1">
    <citation type="submission" date="2023-07" db="EMBL/GenBank/DDBJ databases">
        <title>Functional and genomic diversity of the sorghum phyllosphere microbiome.</title>
        <authorList>
            <person name="Shade A."/>
        </authorList>
    </citation>
    <scope>NUCLEOTIDE SEQUENCE [LARGE SCALE GENOMIC DNA]</scope>
    <source>
        <strain evidence="2 3">SORGH_AS_1064</strain>
    </source>
</reference>